<dbReference type="AlphaFoldDB" id="M2TWD3"/>
<keyword evidence="3" id="KW-0560">Oxidoreductase</keyword>
<dbReference type="OMA" id="GIDTCIS"/>
<dbReference type="InterPro" id="IPR051609">
    <property type="entry name" value="NmrA/Isoflavone_reductase-like"/>
</dbReference>
<dbReference type="SUPFAM" id="SSF51735">
    <property type="entry name" value="NAD(P)-binding Rossmann-fold domains"/>
    <property type="match status" value="1"/>
</dbReference>
<dbReference type="EMBL" id="KB445578">
    <property type="protein sequence ID" value="EMD90814.1"/>
    <property type="molecule type" value="Genomic_DNA"/>
</dbReference>
<keyword evidence="2" id="KW-0521">NADP</keyword>
<evidence type="ECO:0000313" key="6">
    <source>
        <dbReference type="Proteomes" id="UP000016936"/>
    </source>
</evidence>
<proteinExistence type="inferred from homology"/>
<dbReference type="Gene3D" id="3.40.50.720">
    <property type="entry name" value="NAD(P)-binding Rossmann-like Domain"/>
    <property type="match status" value="1"/>
</dbReference>
<dbReference type="Proteomes" id="UP000016936">
    <property type="component" value="Unassembled WGS sequence"/>
</dbReference>
<keyword evidence="6" id="KW-1185">Reference proteome</keyword>
<evidence type="ECO:0000313" key="5">
    <source>
        <dbReference type="EMBL" id="EMD90814.1"/>
    </source>
</evidence>
<dbReference type="HOGENOM" id="CLU_044876_0_2_1"/>
<dbReference type="Pfam" id="PF05368">
    <property type="entry name" value="NmrA"/>
    <property type="match status" value="1"/>
</dbReference>
<evidence type="ECO:0000256" key="1">
    <source>
        <dbReference type="ARBA" id="ARBA00005725"/>
    </source>
</evidence>
<gene>
    <name evidence="5" type="ORF">COCHEDRAFT_1157802</name>
</gene>
<dbReference type="PANTHER" id="PTHR47706">
    <property type="entry name" value="NMRA-LIKE FAMILY PROTEIN"/>
    <property type="match status" value="1"/>
</dbReference>
<feature type="domain" description="NmrA-like" evidence="4">
    <location>
        <begin position="3"/>
        <end position="314"/>
    </location>
</feature>
<dbReference type="OrthoDB" id="10000533at2759"/>
<evidence type="ECO:0000259" key="4">
    <source>
        <dbReference type="Pfam" id="PF05368"/>
    </source>
</evidence>
<accession>M2TWD3</accession>
<protein>
    <recommendedName>
        <fullName evidence="4">NmrA-like domain-containing protein</fullName>
    </recommendedName>
</protein>
<evidence type="ECO:0000256" key="3">
    <source>
        <dbReference type="ARBA" id="ARBA00023002"/>
    </source>
</evidence>
<evidence type="ECO:0000256" key="2">
    <source>
        <dbReference type="ARBA" id="ARBA00022857"/>
    </source>
</evidence>
<dbReference type="PANTHER" id="PTHR47706:SF4">
    <property type="entry name" value="NMRA-LIKE DOMAIN-CONTAINING PROTEIN"/>
    <property type="match status" value="1"/>
</dbReference>
<dbReference type="GO" id="GO:0016491">
    <property type="term" value="F:oxidoreductase activity"/>
    <property type="evidence" value="ECO:0007669"/>
    <property type="project" value="UniProtKB-KW"/>
</dbReference>
<organism evidence="5 6">
    <name type="scientific">Cochliobolus heterostrophus (strain C5 / ATCC 48332 / race O)</name>
    <name type="common">Southern corn leaf blight fungus</name>
    <name type="synonym">Bipolaris maydis</name>
    <dbReference type="NCBI Taxonomy" id="701091"/>
    <lineage>
        <taxon>Eukaryota</taxon>
        <taxon>Fungi</taxon>
        <taxon>Dikarya</taxon>
        <taxon>Ascomycota</taxon>
        <taxon>Pezizomycotina</taxon>
        <taxon>Dothideomycetes</taxon>
        <taxon>Pleosporomycetidae</taxon>
        <taxon>Pleosporales</taxon>
        <taxon>Pleosporineae</taxon>
        <taxon>Pleosporaceae</taxon>
        <taxon>Bipolaris</taxon>
    </lineage>
</organism>
<sequence length="318" mass="35125">MVKVALAGGTGGLGREVIDALLAKDKHDIIVLTRQDPTQVALPNGVQTIQLDYNEKGQIVDALQGVETVFSFIITGKDPGNVAQKNLIDACVEAKVRRFAPSEWVGVSSTGTPWYAGKAAVSAYLQELNTEKKAGSTIVIEYCRFMPGLALDYLAYPKQTCKHFPNLGMQVDFFNCRAILLKEDNPGRFGLTAVKDIAAVAAEAVDYPGEWPVEGGMHSAMLSAPELVEIGEKLRGKKFDIEYITLSQARTGRLPTSWVADFNHAAIPEQLRESWSRTFNAKIMYSVYLGGYAVSDTWNRLLPDFHFTTLEEFLSKYY</sequence>
<reference evidence="5 6" key="1">
    <citation type="journal article" date="2012" name="PLoS Pathog.">
        <title>Diverse lifestyles and strategies of plant pathogenesis encoded in the genomes of eighteen Dothideomycetes fungi.</title>
        <authorList>
            <person name="Ohm R.A."/>
            <person name="Feau N."/>
            <person name="Henrissat B."/>
            <person name="Schoch C.L."/>
            <person name="Horwitz B.A."/>
            <person name="Barry K.W."/>
            <person name="Condon B.J."/>
            <person name="Copeland A.C."/>
            <person name="Dhillon B."/>
            <person name="Glaser F."/>
            <person name="Hesse C.N."/>
            <person name="Kosti I."/>
            <person name="LaButti K."/>
            <person name="Lindquist E.A."/>
            <person name="Lucas S."/>
            <person name="Salamov A.A."/>
            <person name="Bradshaw R.E."/>
            <person name="Ciuffetti L."/>
            <person name="Hamelin R.C."/>
            <person name="Kema G.H.J."/>
            <person name="Lawrence C."/>
            <person name="Scott J.A."/>
            <person name="Spatafora J.W."/>
            <person name="Turgeon B.G."/>
            <person name="de Wit P.J.G.M."/>
            <person name="Zhong S."/>
            <person name="Goodwin S.B."/>
            <person name="Grigoriev I.V."/>
        </authorList>
    </citation>
    <scope>NUCLEOTIDE SEQUENCE [LARGE SCALE GENOMIC DNA]</scope>
    <source>
        <strain evidence="6">C5 / ATCC 48332 / race O</strain>
    </source>
</reference>
<name>M2TWD3_COCH5</name>
<dbReference type="InterPro" id="IPR036291">
    <property type="entry name" value="NAD(P)-bd_dom_sf"/>
</dbReference>
<comment type="similarity">
    <text evidence="1">Belongs to the NmrA-type oxidoreductase family. Isoflavone reductase subfamily.</text>
</comment>
<dbReference type="eggNOG" id="ENOG502RXEE">
    <property type="taxonomic scope" value="Eukaryota"/>
</dbReference>
<dbReference type="InterPro" id="IPR008030">
    <property type="entry name" value="NmrA-like"/>
</dbReference>
<reference evidence="6" key="2">
    <citation type="journal article" date="2013" name="PLoS Genet.">
        <title>Comparative genome structure, secondary metabolite, and effector coding capacity across Cochliobolus pathogens.</title>
        <authorList>
            <person name="Condon B.J."/>
            <person name="Leng Y."/>
            <person name="Wu D."/>
            <person name="Bushley K.E."/>
            <person name="Ohm R.A."/>
            <person name="Otillar R."/>
            <person name="Martin J."/>
            <person name="Schackwitz W."/>
            <person name="Grimwood J."/>
            <person name="MohdZainudin N."/>
            <person name="Xue C."/>
            <person name="Wang R."/>
            <person name="Manning V.A."/>
            <person name="Dhillon B."/>
            <person name="Tu Z.J."/>
            <person name="Steffenson B.J."/>
            <person name="Salamov A."/>
            <person name="Sun H."/>
            <person name="Lowry S."/>
            <person name="LaButti K."/>
            <person name="Han J."/>
            <person name="Copeland A."/>
            <person name="Lindquist E."/>
            <person name="Barry K."/>
            <person name="Schmutz J."/>
            <person name="Baker S.E."/>
            <person name="Ciuffetti L.M."/>
            <person name="Grigoriev I.V."/>
            <person name="Zhong S."/>
            <person name="Turgeon B.G."/>
        </authorList>
    </citation>
    <scope>NUCLEOTIDE SEQUENCE [LARGE SCALE GENOMIC DNA]</scope>
    <source>
        <strain evidence="6">C5 / ATCC 48332 / race O</strain>
    </source>
</reference>